<dbReference type="EMBL" id="AP019831">
    <property type="protein sequence ID" value="BBM45750.1"/>
    <property type="molecule type" value="Genomic_DNA"/>
</dbReference>
<dbReference type="AlphaFoldDB" id="A0A510K263"/>
<evidence type="ECO:0008006" key="3">
    <source>
        <dbReference type="Google" id="ProtNLM"/>
    </source>
</evidence>
<proteinExistence type="predicted"/>
<organism evidence="1 2">
    <name type="scientific">Leptotrichia trevisanii</name>
    <dbReference type="NCBI Taxonomy" id="109328"/>
    <lineage>
        <taxon>Bacteria</taxon>
        <taxon>Fusobacteriati</taxon>
        <taxon>Fusobacteriota</taxon>
        <taxon>Fusobacteriia</taxon>
        <taxon>Fusobacteriales</taxon>
        <taxon>Leptotrichiaceae</taxon>
        <taxon>Leptotrichia</taxon>
    </lineage>
</organism>
<name>A0A510K263_9FUSO</name>
<dbReference type="Proteomes" id="UP000422644">
    <property type="component" value="Chromosome"/>
</dbReference>
<accession>A0A510K263</accession>
<reference evidence="1 2" key="1">
    <citation type="submission" date="2019-07" db="EMBL/GenBank/DDBJ databases">
        <title>Complete Genome Sequence of Leptotrichia trevisanii Strain JMUB3870.</title>
        <authorList>
            <person name="Watanabe S."/>
            <person name="Cui L."/>
        </authorList>
    </citation>
    <scope>NUCLEOTIDE SEQUENCE [LARGE SCALE GENOMIC DNA]</scope>
    <source>
        <strain evidence="1 2">JMUB3870</strain>
    </source>
</reference>
<protein>
    <recommendedName>
        <fullName evidence="3">Lipoprotein</fullName>
    </recommendedName>
</protein>
<evidence type="ECO:0000313" key="2">
    <source>
        <dbReference type="Proteomes" id="UP000422644"/>
    </source>
</evidence>
<evidence type="ECO:0000313" key="1">
    <source>
        <dbReference type="EMBL" id="BBM45750.1"/>
    </source>
</evidence>
<keyword evidence="2" id="KW-1185">Reference proteome</keyword>
<dbReference type="PROSITE" id="PS51257">
    <property type="entry name" value="PROKAR_LIPOPROTEIN"/>
    <property type="match status" value="1"/>
</dbReference>
<gene>
    <name evidence="1" type="ORF">JMUB3870_1870</name>
</gene>
<sequence length="49" mass="5779">MKNIIKFLIITVIFLLFIVGCVELSNTVGNRKICDERNHCEYSGYHYNR</sequence>